<protein>
    <submittedName>
        <fullName evidence="4">Anti-sigma factor</fullName>
    </submittedName>
</protein>
<dbReference type="InterPro" id="IPR012373">
    <property type="entry name" value="Ferrdict_sens_TM"/>
</dbReference>
<dbReference type="Pfam" id="PF16344">
    <property type="entry name" value="FecR_C"/>
    <property type="match status" value="1"/>
</dbReference>
<dbReference type="PANTHER" id="PTHR30273">
    <property type="entry name" value="PERIPLASMIC SIGNAL SENSOR AND SIGMA FACTOR ACTIVATOR FECR-RELATED"/>
    <property type="match status" value="1"/>
</dbReference>
<evidence type="ECO:0000259" key="2">
    <source>
        <dbReference type="Pfam" id="PF04773"/>
    </source>
</evidence>
<feature type="transmembrane region" description="Helical" evidence="1">
    <location>
        <begin position="69"/>
        <end position="89"/>
    </location>
</feature>
<keyword evidence="5" id="KW-1185">Reference proteome</keyword>
<keyword evidence="1" id="KW-0812">Transmembrane</keyword>
<keyword evidence="1" id="KW-1133">Transmembrane helix</keyword>
<dbReference type="Gene3D" id="3.55.50.30">
    <property type="match status" value="1"/>
</dbReference>
<dbReference type="EMBL" id="QCXX01000006">
    <property type="protein sequence ID" value="PUV22723.1"/>
    <property type="molecule type" value="Genomic_DNA"/>
</dbReference>
<feature type="domain" description="Protein FecR C-terminal" evidence="3">
    <location>
        <begin position="252"/>
        <end position="319"/>
    </location>
</feature>
<dbReference type="InterPro" id="IPR006860">
    <property type="entry name" value="FecR"/>
</dbReference>
<evidence type="ECO:0000313" key="4">
    <source>
        <dbReference type="EMBL" id="PUV22723.1"/>
    </source>
</evidence>
<dbReference type="Gene3D" id="2.60.120.1440">
    <property type="match status" value="1"/>
</dbReference>
<dbReference type="Proteomes" id="UP000250831">
    <property type="component" value="Unassembled WGS sequence"/>
</dbReference>
<dbReference type="AlphaFoldDB" id="A0A363NPN0"/>
<dbReference type="GO" id="GO:0016989">
    <property type="term" value="F:sigma factor antagonist activity"/>
    <property type="evidence" value="ECO:0007669"/>
    <property type="project" value="TreeGrafter"/>
</dbReference>
<gene>
    <name evidence="4" type="ORF">DCO56_21245</name>
</gene>
<accession>A0A363NPN0</accession>
<evidence type="ECO:0000259" key="3">
    <source>
        <dbReference type="Pfam" id="PF16344"/>
    </source>
</evidence>
<dbReference type="RefSeq" id="WP_108635751.1">
    <property type="nucleotide sequence ID" value="NZ_QCXX01000006.1"/>
</dbReference>
<evidence type="ECO:0000256" key="1">
    <source>
        <dbReference type="SAM" id="Phobius"/>
    </source>
</evidence>
<dbReference type="OrthoDB" id="1452822at2"/>
<comment type="caution">
    <text evidence="4">The sequence shown here is derived from an EMBL/GenBank/DDBJ whole genome shotgun (WGS) entry which is preliminary data.</text>
</comment>
<dbReference type="InterPro" id="IPR032508">
    <property type="entry name" value="FecR_C"/>
</dbReference>
<evidence type="ECO:0000313" key="5">
    <source>
        <dbReference type="Proteomes" id="UP000250831"/>
    </source>
</evidence>
<proteinExistence type="predicted"/>
<sequence>MKRRIFESLIYRYQQNKANKAEQSLIDRWYDTLDQEELPVKEIDEVRLWNSIQERIGNTAPKKSANRKISYWSGAVAASLLLCFGILFWKQQHELNLIAKETHLKPGYRIFETGASQRKRVLLADGSIIVMNAYSKIKLDTVSYDRRDRVVELLAGEAFFEVKKDSAKAFIVHTQQVQTKVLGTSFTVKNYTGLDDISVSVFTGKVQVMANNHPLGVLTRGEEVRYSKNNHHSNQTVFDLTTRNSWIEGRVYLKQSSFAELARAVKNIYDVDIKAGDQRIAQQRYSMPISKQLSWTATLESIKAIHHNKSRKEGGIVHIY</sequence>
<reference evidence="4 5" key="1">
    <citation type="submission" date="2018-04" db="EMBL/GenBank/DDBJ databases">
        <title>Sphingobacterium sp. M46 Genome.</title>
        <authorList>
            <person name="Cheng J."/>
            <person name="Li Y."/>
        </authorList>
    </citation>
    <scope>NUCLEOTIDE SEQUENCE [LARGE SCALE GENOMIC DNA]</scope>
    <source>
        <strain evidence="4 5">M46</strain>
    </source>
</reference>
<dbReference type="PANTHER" id="PTHR30273:SF2">
    <property type="entry name" value="PROTEIN FECR"/>
    <property type="match status" value="1"/>
</dbReference>
<name>A0A363NPN0_9SPHI</name>
<feature type="domain" description="FecR protein" evidence="2">
    <location>
        <begin position="112"/>
        <end position="207"/>
    </location>
</feature>
<keyword evidence="1" id="KW-0472">Membrane</keyword>
<dbReference type="Pfam" id="PF04773">
    <property type="entry name" value="FecR"/>
    <property type="match status" value="1"/>
</dbReference>
<dbReference type="PIRSF" id="PIRSF018266">
    <property type="entry name" value="FecR"/>
    <property type="match status" value="1"/>
</dbReference>
<organism evidence="4 5">
    <name type="scientific">Sphingobacterium athyrii</name>
    <dbReference type="NCBI Taxonomy" id="2152717"/>
    <lineage>
        <taxon>Bacteria</taxon>
        <taxon>Pseudomonadati</taxon>
        <taxon>Bacteroidota</taxon>
        <taxon>Sphingobacteriia</taxon>
        <taxon>Sphingobacteriales</taxon>
        <taxon>Sphingobacteriaceae</taxon>
        <taxon>Sphingobacterium</taxon>
    </lineage>
</organism>